<reference evidence="1" key="1">
    <citation type="submission" date="2021-10" db="EMBL/GenBank/DDBJ databases">
        <title>Melipona bicolor Genome sequencing and assembly.</title>
        <authorList>
            <person name="Araujo N.S."/>
            <person name="Arias M.C."/>
        </authorList>
    </citation>
    <scope>NUCLEOTIDE SEQUENCE</scope>
    <source>
        <strain evidence="1">USP_2M_L1-L4_2017</strain>
        <tissue evidence="1">Whole body</tissue>
    </source>
</reference>
<sequence>MQHSISNPKDTRKECMRYLMGYGNREPFRPPWWYHDDSTLLPRKSVVLGAKYILFLSVPRLASLGPGYAGLVCGPVSAMDFQNGLSELFVENVTYQRGIFRGGLRDTVLCTFH</sequence>
<evidence type="ECO:0000313" key="1">
    <source>
        <dbReference type="EMBL" id="KAK1123039.1"/>
    </source>
</evidence>
<proteinExistence type="predicted"/>
<name>A0AA40FPM6_9HYME</name>
<dbReference type="Proteomes" id="UP001177670">
    <property type="component" value="Unassembled WGS sequence"/>
</dbReference>
<protein>
    <submittedName>
        <fullName evidence="1">Uncharacterized protein</fullName>
    </submittedName>
</protein>
<dbReference type="AlphaFoldDB" id="A0AA40FPM6"/>
<accession>A0AA40FPM6</accession>
<keyword evidence="2" id="KW-1185">Reference proteome</keyword>
<comment type="caution">
    <text evidence="1">The sequence shown here is derived from an EMBL/GenBank/DDBJ whole genome shotgun (WGS) entry which is preliminary data.</text>
</comment>
<gene>
    <name evidence="1" type="ORF">K0M31_008675</name>
</gene>
<dbReference type="EMBL" id="JAHYIQ010000021">
    <property type="protein sequence ID" value="KAK1123039.1"/>
    <property type="molecule type" value="Genomic_DNA"/>
</dbReference>
<evidence type="ECO:0000313" key="2">
    <source>
        <dbReference type="Proteomes" id="UP001177670"/>
    </source>
</evidence>
<organism evidence="1 2">
    <name type="scientific">Melipona bicolor</name>
    <dbReference type="NCBI Taxonomy" id="60889"/>
    <lineage>
        <taxon>Eukaryota</taxon>
        <taxon>Metazoa</taxon>
        <taxon>Ecdysozoa</taxon>
        <taxon>Arthropoda</taxon>
        <taxon>Hexapoda</taxon>
        <taxon>Insecta</taxon>
        <taxon>Pterygota</taxon>
        <taxon>Neoptera</taxon>
        <taxon>Endopterygota</taxon>
        <taxon>Hymenoptera</taxon>
        <taxon>Apocrita</taxon>
        <taxon>Aculeata</taxon>
        <taxon>Apoidea</taxon>
        <taxon>Anthophila</taxon>
        <taxon>Apidae</taxon>
        <taxon>Melipona</taxon>
    </lineage>
</organism>